<evidence type="ECO:0000313" key="1">
    <source>
        <dbReference type="EMBL" id="PHZ13079.1"/>
    </source>
</evidence>
<proteinExistence type="predicted"/>
<accession>A0A2G4SWD0</accession>
<dbReference type="GeneID" id="35439681"/>
<keyword evidence="2" id="KW-1185">Reference proteome</keyword>
<sequence>MRAKGLHWASTVERFSITSLSRFSFHVTRKGLSPSQRTAPVTLQLIPEISRITFGPRDDLSTLGFQMSAFNRFDNASFWIPSCAHWTIPNSTQKSNTVPIPIVEASPGQLRFLWHKGFDLLIQLYHPPLTLPHSLLLQFQYWQTFWFLMIPPKVFTPWFRLLYGYIPTAALQHAWNPSVTVSTLYRLCQQDTETSFDLFVNCPLKFNF</sequence>
<gene>
    <name evidence="1" type="ORF">RHIMIDRAFT_237105</name>
</gene>
<protein>
    <submittedName>
        <fullName evidence="1">Uncharacterized protein</fullName>
    </submittedName>
</protein>
<name>A0A2G4SWD0_RHIZD</name>
<evidence type="ECO:0000313" key="2">
    <source>
        <dbReference type="Proteomes" id="UP000242254"/>
    </source>
</evidence>
<dbReference type="AlphaFoldDB" id="A0A2G4SWD0"/>
<dbReference type="RefSeq" id="XP_023466787.1">
    <property type="nucleotide sequence ID" value="XM_023608691.1"/>
</dbReference>
<reference evidence="1 2" key="1">
    <citation type="journal article" date="2016" name="Proc. Natl. Acad. Sci. U.S.A.">
        <title>Lipid metabolic changes in an early divergent fungus govern the establishment of a mutualistic symbiosis with endobacteria.</title>
        <authorList>
            <person name="Lastovetsky O.A."/>
            <person name="Gaspar M.L."/>
            <person name="Mondo S.J."/>
            <person name="LaButti K.M."/>
            <person name="Sandor L."/>
            <person name="Grigoriev I.V."/>
            <person name="Henry S.A."/>
            <person name="Pawlowska T.E."/>
        </authorList>
    </citation>
    <scope>NUCLEOTIDE SEQUENCE [LARGE SCALE GENOMIC DNA]</scope>
    <source>
        <strain evidence="1 2">ATCC 52813</strain>
    </source>
</reference>
<dbReference type="EMBL" id="KZ303848">
    <property type="protein sequence ID" value="PHZ13079.1"/>
    <property type="molecule type" value="Genomic_DNA"/>
</dbReference>
<organism evidence="1 2">
    <name type="scientific">Rhizopus microsporus ATCC 52813</name>
    <dbReference type="NCBI Taxonomy" id="1340429"/>
    <lineage>
        <taxon>Eukaryota</taxon>
        <taxon>Fungi</taxon>
        <taxon>Fungi incertae sedis</taxon>
        <taxon>Mucoromycota</taxon>
        <taxon>Mucoromycotina</taxon>
        <taxon>Mucoromycetes</taxon>
        <taxon>Mucorales</taxon>
        <taxon>Mucorineae</taxon>
        <taxon>Rhizopodaceae</taxon>
        <taxon>Rhizopus</taxon>
    </lineage>
</organism>
<dbReference type="Proteomes" id="UP000242254">
    <property type="component" value="Unassembled WGS sequence"/>
</dbReference>